<reference evidence="2" key="1">
    <citation type="submission" date="2020-10" db="EMBL/GenBank/DDBJ databases">
        <authorList>
            <person name="Kikuchi T."/>
        </authorList>
    </citation>
    <scope>NUCLEOTIDE SEQUENCE</scope>
    <source>
        <strain evidence="2">NKZ352</strain>
    </source>
</reference>
<dbReference type="AlphaFoldDB" id="A0A8S1HDK2"/>
<feature type="region of interest" description="Disordered" evidence="1">
    <location>
        <begin position="62"/>
        <end position="81"/>
    </location>
</feature>
<sequence length="81" mass="8650">MIGEDVWLAGSSISNRAASNQFANSEPTEGNEKGAKKIALIDKFFWWGDTGEDTRKAQLKARIGGTKASADANENPPGNDP</sequence>
<organism evidence="2 3">
    <name type="scientific">Caenorhabditis auriculariae</name>
    <dbReference type="NCBI Taxonomy" id="2777116"/>
    <lineage>
        <taxon>Eukaryota</taxon>
        <taxon>Metazoa</taxon>
        <taxon>Ecdysozoa</taxon>
        <taxon>Nematoda</taxon>
        <taxon>Chromadorea</taxon>
        <taxon>Rhabditida</taxon>
        <taxon>Rhabditina</taxon>
        <taxon>Rhabditomorpha</taxon>
        <taxon>Rhabditoidea</taxon>
        <taxon>Rhabditidae</taxon>
        <taxon>Peloderinae</taxon>
        <taxon>Caenorhabditis</taxon>
    </lineage>
</organism>
<accession>A0A8S1HDK2</accession>
<keyword evidence="3" id="KW-1185">Reference proteome</keyword>
<evidence type="ECO:0000313" key="2">
    <source>
        <dbReference type="EMBL" id="CAD6194766.1"/>
    </source>
</evidence>
<dbReference type="EMBL" id="CAJGYM010000047">
    <property type="protein sequence ID" value="CAD6194766.1"/>
    <property type="molecule type" value="Genomic_DNA"/>
</dbReference>
<proteinExistence type="predicted"/>
<protein>
    <submittedName>
        <fullName evidence="2">Uncharacterized protein</fullName>
    </submittedName>
</protein>
<comment type="caution">
    <text evidence="2">The sequence shown here is derived from an EMBL/GenBank/DDBJ whole genome shotgun (WGS) entry which is preliminary data.</text>
</comment>
<evidence type="ECO:0000313" key="3">
    <source>
        <dbReference type="Proteomes" id="UP000835052"/>
    </source>
</evidence>
<gene>
    <name evidence="2" type="ORF">CAUJ_LOCUS10685</name>
</gene>
<name>A0A8S1HDK2_9PELO</name>
<evidence type="ECO:0000256" key="1">
    <source>
        <dbReference type="SAM" id="MobiDB-lite"/>
    </source>
</evidence>
<dbReference type="Proteomes" id="UP000835052">
    <property type="component" value="Unassembled WGS sequence"/>
</dbReference>